<dbReference type="EMBL" id="CP086322">
    <property type="protein sequence ID" value="UQA91354.1"/>
    <property type="molecule type" value="Genomic_DNA"/>
</dbReference>
<protein>
    <submittedName>
        <fullName evidence="1">Uncharacterized protein</fullName>
    </submittedName>
</protein>
<dbReference type="RefSeq" id="WP_248862184.1">
    <property type="nucleotide sequence ID" value="NZ_CP086322.1"/>
</dbReference>
<name>A0ABY4M0R3_9ACTN</name>
<dbReference type="Proteomes" id="UP000830115">
    <property type="component" value="Chromosome"/>
</dbReference>
<keyword evidence="2" id="KW-1185">Reference proteome</keyword>
<evidence type="ECO:0000313" key="2">
    <source>
        <dbReference type="Proteomes" id="UP000830115"/>
    </source>
</evidence>
<organism evidence="1 2">
    <name type="scientific">Streptomyces halobius</name>
    <dbReference type="NCBI Taxonomy" id="2879846"/>
    <lineage>
        <taxon>Bacteria</taxon>
        <taxon>Bacillati</taxon>
        <taxon>Actinomycetota</taxon>
        <taxon>Actinomycetes</taxon>
        <taxon>Kitasatosporales</taxon>
        <taxon>Streptomycetaceae</taxon>
        <taxon>Streptomyces</taxon>
    </lineage>
</organism>
<reference evidence="1" key="1">
    <citation type="submission" date="2021-10" db="EMBL/GenBank/DDBJ databases">
        <title>Streptomyces nigrumlapis sp.nov.,an antimicrobial producing actinobacterium isolated from Black Gobi rocks.</title>
        <authorList>
            <person name="Wen Y."/>
            <person name="Zhang W."/>
            <person name="Liu X.G."/>
        </authorList>
    </citation>
    <scope>NUCLEOTIDE SEQUENCE</scope>
    <source>
        <strain evidence="1">ST13-2-2</strain>
    </source>
</reference>
<accession>A0ABY4M0R3</accession>
<gene>
    <name evidence="1" type="ORF">K9S39_05205</name>
</gene>
<sequence length="289" mass="31725">MTDPMYTDFTLVAEPLLRIAYDTAAMLGPEWHVEAILSSAIVVHRIGFRVCLDDGTERVLLTAHVSISTDKRKPLADVTAEVEAADDQATTVRRTVEAIRTEILPHFGREDAVAGLRVLSLPLRDAGIPAIAHGGTYNTFIEYTPELLNASIREYEEGERRPLGVSITSTGADDTRVEIRIPHLPLHEAARITQGIRPSISTPMRGYKEVPEEVRGEVAATFPGLTATHVVSDVPRYTDLKDESGVLTIRHALAVKRVDDQNHGRTWAAVWLREATVAQAYAVLSAYAS</sequence>
<proteinExistence type="predicted"/>
<evidence type="ECO:0000313" key="1">
    <source>
        <dbReference type="EMBL" id="UQA91354.1"/>
    </source>
</evidence>